<gene>
    <name evidence="2" type="ORF">CISIN_1g034323mg</name>
</gene>
<reference evidence="2 3" key="1">
    <citation type="submission" date="2014-04" db="EMBL/GenBank/DDBJ databases">
        <authorList>
            <consortium name="International Citrus Genome Consortium"/>
            <person name="Gmitter F."/>
            <person name="Chen C."/>
            <person name="Farmerie W."/>
            <person name="Harkins T."/>
            <person name="Desany B."/>
            <person name="Mohiuddin M."/>
            <person name="Kodira C."/>
            <person name="Borodovsky M."/>
            <person name="Lomsadze A."/>
            <person name="Burns P."/>
            <person name="Jenkins J."/>
            <person name="Prochnik S."/>
            <person name="Shu S."/>
            <person name="Chapman J."/>
            <person name="Pitluck S."/>
            <person name="Schmutz J."/>
            <person name="Rokhsar D."/>
        </authorList>
    </citation>
    <scope>NUCLEOTIDE SEQUENCE</scope>
</reference>
<evidence type="ECO:0000313" key="2">
    <source>
        <dbReference type="EMBL" id="KDO67531.1"/>
    </source>
</evidence>
<keyword evidence="1" id="KW-1133">Transmembrane helix</keyword>
<keyword evidence="1" id="KW-0472">Membrane</keyword>
<dbReference type="Proteomes" id="UP000027120">
    <property type="component" value="Unassembled WGS sequence"/>
</dbReference>
<proteinExistence type="predicted"/>
<protein>
    <submittedName>
        <fullName evidence="2">Uncharacterized protein</fullName>
    </submittedName>
</protein>
<keyword evidence="1" id="KW-0812">Transmembrane</keyword>
<dbReference type="AlphaFoldDB" id="A0A067FWD5"/>
<keyword evidence="3" id="KW-1185">Reference proteome</keyword>
<organism evidence="2 3">
    <name type="scientific">Citrus sinensis</name>
    <name type="common">Sweet orange</name>
    <name type="synonym">Citrus aurantium var. sinensis</name>
    <dbReference type="NCBI Taxonomy" id="2711"/>
    <lineage>
        <taxon>Eukaryota</taxon>
        <taxon>Viridiplantae</taxon>
        <taxon>Streptophyta</taxon>
        <taxon>Embryophyta</taxon>
        <taxon>Tracheophyta</taxon>
        <taxon>Spermatophyta</taxon>
        <taxon>Magnoliopsida</taxon>
        <taxon>eudicotyledons</taxon>
        <taxon>Gunneridae</taxon>
        <taxon>Pentapetalae</taxon>
        <taxon>rosids</taxon>
        <taxon>malvids</taxon>
        <taxon>Sapindales</taxon>
        <taxon>Rutaceae</taxon>
        <taxon>Aurantioideae</taxon>
        <taxon>Citrus</taxon>
    </lineage>
</organism>
<dbReference type="EMBL" id="KK784896">
    <property type="protein sequence ID" value="KDO67531.1"/>
    <property type="molecule type" value="Genomic_DNA"/>
</dbReference>
<feature type="transmembrane region" description="Helical" evidence="1">
    <location>
        <begin position="62"/>
        <end position="83"/>
    </location>
</feature>
<evidence type="ECO:0000313" key="3">
    <source>
        <dbReference type="Proteomes" id="UP000027120"/>
    </source>
</evidence>
<evidence type="ECO:0000256" key="1">
    <source>
        <dbReference type="SAM" id="Phobius"/>
    </source>
</evidence>
<name>A0A067FWD5_CITSI</name>
<accession>A0A067FWD5</accession>
<sequence length="98" mass="11091">MGRHRQHAVVGGGQVMQLPQRLEGSVDACMLGVFLLSDALDWMIADTITTTTNIFIENEPNFVATCFLPFHIYVYIVLLLRLAMSLKTSKIFPFWNCL</sequence>